<accession>A0A2M8LES6</accession>
<protein>
    <recommendedName>
        <fullName evidence="2">UPF0102 protein COV04_02095</fullName>
    </recommendedName>
</protein>
<dbReference type="NCBIfam" id="NF009154">
    <property type="entry name" value="PRK12497.3-3"/>
    <property type="match status" value="1"/>
</dbReference>
<evidence type="ECO:0000313" key="4">
    <source>
        <dbReference type="Proteomes" id="UP000231152"/>
    </source>
</evidence>
<sequence length="125" mass="14074">MEGRKAVGEQGEALARHYLRHCGFTILETNARFGHHEVDIIARDKKEIVFVEVKTRSGAQFGTPEASVTSRKIRNLEQALATYLNRHPSIAAARIDVVAIYFTEGRKPRLKHFRSVGEGQLVFLS</sequence>
<organism evidence="3 4">
    <name type="scientific">Candidatus Uhrbacteria bacterium CG10_big_fil_rev_8_21_14_0_10_48_11</name>
    <dbReference type="NCBI Taxonomy" id="1975037"/>
    <lineage>
        <taxon>Bacteria</taxon>
        <taxon>Candidatus Uhriibacteriota</taxon>
    </lineage>
</organism>
<evidence type="ECO:0000256" key="1">
    <source>
        <dbReference type="ARBA" id="ARBA00006738"/>
    </source>
</evidence>
<dbReference type="InterPro" id="IPR011856">
    <property type="entry name" value="tRNA_endonuc-like_dom_sf"/>
</dbReference>
<dbReference type="InterPro" id="IPR011335">
    <property type="entry name" value="Restrct_endonuc-II-like"/>
</dbReference>
<dbReference type="PANTHER" id="PTHR34039:SF1">
    <property type="entry name" value="UPF0102 PROTEIN YRAN"/>
    <property type="match status" value="1"/>
</dbReference>
<dbReference type="AlphaFoldDB" id="A0A2M8LES6"/>
<dbReference type="HAMAP" id="MF_00048">
    <property type="entry name" value="UPF0102"/>
    <property type="match status" value="1"/>
</dbReference>
<dbReference type="NCBIfam" id="TIGR00252">
    <property type="entry name" value="YraN family protein"/>
    <property type="match status" value="1"/>
</dbReference>
<comment type="similarity">
    <text evidence="1 2">Belongs to the UPF0102 family.</text>
</comment>
<dbReference type="InterPro" id="IPR003509">
    <property type="entry name" value="UPF0102_YraN-like"/>
</dbReference>
<dbReference type="EMBL" id="PFET01000008">
    <property type="protein sequence ID" value="PJE75925.1"/>
    <property type="molecule type" value="Genomic_DNA"/>
</dbReference>
<dbReference type="GO" id="GO:0003676">
    <property type="term" value="F:nucleic acid binding"/>
    <property type="evidence" value="ECO:0007669"/>
    <property type="project" value="InterPro"/>
</dbReference>
<dbReference type="Pfam" id="PF02021">
    <property type="entry name" value="UPF0102"/>
    <property type="match status" value="1"/>
</dbReference>
<reference evidence="3 4" key="1">
    <citation type="submission" date="2017-09" db="EMBL/GenBank/DDBJ databases">
        <title>Depth-based differentiation of microbial function through sediment-hosted aquifers and enrichment of novel symbionts in the deep terrestrial subsurface.</title>
        <authorList>
            <person name="Probst A.J."/>
            <person name="Ladd B."/>
            <person name="Jarett J.K."/>
            <person name="Geller-Mcgrath D.E."/>
            <person name="Sieber C.M."/>
            <person name="Emerson J.B."/>
            <person name="Anantharaman K."/>
            <person name="Thomas B.C."/>
            <person name="Malmstrom R."/>
            <person name="Stieglmeier M."/>
            <person name="Klingl A."/>
            <person name="Woyke T."/>
            <person name="Ryan C.M."/>
            <person name="Banfield J.F."/>
        </authorList>
    </citation>
    <scope>NUCLEOTIDE SEQUENCE [LARGE SCALE GENOMIC DNA]</scope>
    <source>
        <strain evidence="3">CG10_big_fil_rev_8_21_14_0_10_48_11</strain>
    </source>
</reference>
<dbReference type="NCBIfam" id="NF009150">
    <property type="entry name" value="PRK12497.1-3"/>
    <property type="match status" value="1"/>
</dbReference>
<gene>
    <name evidence="3" type="ORF">COV04_02095</name>
</gene>
<proteinExistence type="inferred from homology"/>
<comment type="caution">
    <text evidence="3">The sequence shown here is derived from an EMBL/GenBank/DDBJ whole genome shotgun (WGS) entry which is preliminary data.</text>
</comment>
<evidence type="ECO:0000256" key="2">
    <source>
        <dbReference type="HAMAP-Rule" id="MF_00048"/>
    </source>
</evidence>
<evidence type="ECO:0000313" key="3">
    <source>
        <dbReference type="EMBL" id="PJE75925.1"/>
    </source>
</evidence>
<dbReference type="CDD" id="cd20736">
    <property type="entry name" value="PoNe_Nuclease"/>
    <property type="match status" value="1"/>
</dbReference>
<dbReference type="SUPFAM" id="SSF52980">
    <property type="entry name" value="Restriction endonuclease-like"/>
    <property type="match status" value="1"/>
</dbReference>
<dbReference type="Gene3D" id="3.40.1350.10">
    <property type="match status" value="1"/>
</dbReference>
<dbReference type="Proteomes" id="UP000231152">
    <property type="component" value="Unassembled WGS sequence"/>
</dbReference>
<name>A0A2M8LES6_9BACT</name>
<dbReference type="PANTHER" id="PTHR34039">
    <property type="entry name" value="UPF0102 PROTEIN YRAN"/>
    <property type="match status" value="1"/>
</dbReference>